<dbReference type="InterPro" id="IPR010994">
    <property type="entry name" value="RuvA_2-like"/>
</dbReference>
<feature type="region of interest" description="Domain III" evidence="6">
    <location>
        <begin position="154"/>
        <end position="203"/>
    </location>
</feature>
<dbReference type="InterPro" id="IPR000085">
    <property type="entry name" value="RuvA"/>
</dbReference>
<dbReference type="EMBL" id="FUWL01000017">
    <property type="protein sequence ID" value="SJZ73270.1"/>
    <property type="molecule type" value="Genomic_DNA"/>
</dbReference>
<evidence type="ECO:0000313" key="10">
    <source>
        <dbReference type="Proteomes" id="UP000030125"/>
    </source>
</evidence>
<feature type="domain" description="DNA helicase Holliday junction RuvA type" evidence="7">
    <location>
        <begin position="1"/>
        <end position="62"/>
    </location>
</feature>
<dbReference type="Proteomes" id="UP000189956">
    <property type="component" value="Unassembled WGS sequence"/>
</dbReference>
<evidence type="ECO:0000313" key="9">
    <source>
        <dbReference type="EMBL" id="SJZ73270.1"/>
    </source>
</evidence>
<dbReference type="GO" id="GO:0006281">
    <property type="term" value="P:DNA repair"/>
    <property type="evidence" value="ECO:0007669"/>
    <property type="project" value="UniProtKB-UniRule"/>
</dbReference>
<dbReference type="SUPFAM" id="SSF50249">
    <property type="entry name" value="Nucleic acid-binding proteins"/>
    <property type="match status" value="1"/>
</dbReference>
<dbReference type="eggNOG" id="COG0632">
    <property type="taxonomic scope" value="Bacteria"/>
</dbReference>
<keyword evidence="9" id="KW-0378">Hydrolase</keyword>
<evidence type="ECO:0000259" key="7">
    <source>
        <dbReference type="Pfam" id="PF01330"/>
    </source>
</evidence>
<dbReference type="GO" id="GO:0048476">
    <property type="term" value="C:Holliday junction resolvase complex"/>
    <property type="evidence" value="ECO:0007669"/>
    <property type="project" value="UniProtKB-UniRule"/>
</dbReference>
<comment type="subunit">
    <text evidence="6">Homotetramer. Forms an RuvA(8)-RuvB(12)-Holliday junction (HJ) complex. HJ DNA is sandwiched between 2 RuvA tetramers; dsDNA enters through RuvA and exits via RuvB. An RuvB hexamer assembles on each DNA strand where it exits the tetramer. Each RuvB hexamer is contacted by two RuvA subunits (via domain III) on 2 adjacent RuvB subunits; this complex drives branch migration. In the full resolvosome a probable DNA-RuvA(4)-RuvB(12)-RuvC(2) complex forms which resolves the HJ.</text>
</comment>
<comment type="caution">
    <text evidence="6">Lacks conserved residue(s) required for the propagation of feature annotation.</text>
</comment>
<dbReference type="InterPro" id="IPR036267">
    <property type="entry name" value="RuvA_C_sf"/>
</dbReference>
<reference evidence="9 11" key="2">
    <citation type="submission" date="2017-02" db="EMBL/GenBank/DDBJ databases">
        <authorList>
            <person name="Peterson S.W."/>
        </authorList>
    </citation>
    <scope>NUCLEOTIDE SEQUENCE [LARGE SCALE GENOMIC DNA]</scope>
    <source>
        <strain evidence="9 11">ATCC 700135</strain>
    </source>
</reference>
<dbReference type="InterPro" id="IPR012340">
    <property type="entry name" value="NA-bd_OB-fold"/>
</dbReference>
<dbReference type="Pfam" id="PF01330">
    <property type="entry name" value="RuvA_N"/>
    <property type="match status" value="1"/>
</dbReference>
<protein>
    <recommendedName>
        <fullName evidence="6">Holliday junction branch migration complex subunit RuvA</fullName>
    </recommendedName>
</protein>
<dbReference type="GO" id="GO:0005737">
    <property type="term" value="C:cytoplasm"/>
    <property type="evidence" value="ECO:0007669"/>
    <property type="project" value="UniProtKB-SubCell"/>
</dbReference>
<keyword evidence="1 6" id="KW-0963">Cytoplasm</keyword>
<evidence type="ECO:0000256" key="6">
    <source>
        <dbReference type="HAMAP-Rule" id="MF_00031"/>
    </source>
</evidence>
<evidence type="ECO:0000256" key="1">
    <source>
        <dbReference type="ARBA" id="ARBA00022490"/>
    </source>
</evidence>
<dbReference type="Gene3D" id="2.40.50.140">
    <property type="entry name" value="Nucleic acid-binding proteins"/>
    <property type="match status" value="1"/>
</dbReference>
<keyword evidence="3 6" id="KW-0238">DNA-binding</keyword>
<comment type="similarity">
    <text evidence="6">Belongs to the RuvA family.</text>
</comment>
<dbReference type="Gene3D" id="1.10.8.10">
    <property type="entry name" value="DNA helicase RuvA subunit, C-terminal domain"/>
    <property type="match status" value="1"/>
</dbReference>
<proteinExistence type="inferred from homology"/>
<accession>A0A099WUJ4</accession>
<dbReference type="SUPFAM" id="SSF46929">
    <property type="entry name" value="DNA helicase RuvA subunit, C-terminal domain"/>
    <property type="match status" value="1"/>
</dbReference>
<evidence type="ECO:0000256" key="5">
    <source>
        <dbReference type="ARBA" id="ARBA00023204"/>
    </source>
</evidence>
<dbReference type="Gene3D" id="1.10.150.20">
    <property type="entry name" value="5' to 3' exonuclease, C-terminal subdomain"/>
    <property type="match status" value="1"/>
</dbReference>
<evidence type="ECO:0000256" key="4">
    <source>
        <dbReference type="ARBA" id="ARBA00023172"/>
    </source>
</evidence>
<name>A0A099WUJ4_PORCN</name>
<dbReference type="SUPFAM" id="SSF47781">
    <property type="entry name" value="RuvA domain 2-like"/>
    <property type="match status" value="1"/>
</dbReference>
<comment type="subcellular location">
    <subcellularLocation>
        <location evidence="6">Cytoplasm</location>
    </subcellularLocation>
</comment>
<dbReference type="GO" id="GO:0000400">
    <property type="term" value="F:four-way junction DNA binding"/>
    <property type="evidence" value="ECO:0007669"/>
    <property type="project" value="UniProtKB-UniRule"/>
</dbReference>
<gene>
    <name evidence="6" type="primary">ruvA</name>
    <name evidence="8" type="ORF">HQ35_01355</name>
    <name evidence="9" type="ORF">SAMN02745205_01748</name>
</gene>
<keyword evidence="2 6" id="KW-0227">DNA damage</keyword>
<keyword evidence="9" id="KW-0547">Nucleotide-binding</keyword>
<evidence type="ECO:0000256" key="3">
    <source>
        <dbReference type="ARBA" id="ARBA00023125"/>
    </source>
</evidence>
<evidence type="ECO:0000313" key="8">
    <source>
        <dbReference type="EMBL" id="KGN82887.1"/>
    </source>
</evidence>
<dbReference type="GO" id="GO:0005524">
    <property type="term" value="F:ATP binding"/>
    <property type="evidence" value="ECO:0007669"/>
    <property type="project" value="InterPro"/>
</dbReference>
<dbReference type="EMBL" id="JQJD01000005">
    <property type="protein sequence ID" value="KGN82887.1"/>
    <property type="molecule type" value="Genomic_DNA"/>
</dbReference>
<keyword evidence="5 6" id="KW-0234">DNA repair</keyword>
<comment type="function">
    <text evidence="6">The RuvA-RuvB-RuvC complex processes Holliday junction (HJ) DNA during genetic recombination and DNA repair, while the RuvA-RuvB complex plays an important role in the rescue of blocked DNA replication forks via replication fork reversal (RFR). RuvA specifically binds to HJ cruciform DNA, conferring on it an open structure. The RuvB hexamer acts as an ATP-dependent pump, pulling dsDNA into and through the RuvAB complex. HJ branch migration allows RuvC to scan DNA until it finds its consensus sequence, where it cleaves and resolves the cruciform DNA.</text>
</comment>
<keyword evidence="10" id="KW-1185">Reference proteome</keyword>
<comment type="domain">
    <text evidence="6">Has three domains with a flexible linker between the domains II and III and assumes an 'L' shape. Domain III is highly mobile and contacts RuvB.</text>
</comment>
<feature type="region of interest" description="Domain I" evidence="6">
    <location>
        <begin position="1"/>
        <end position="64"/>
    </location>
</feature>
<dbReference type="Pfam" id="PF14520">
    <property type="entry name" value="HHH_5"/>
    <property type="match status" value="1"/>
</dbReference>
<reference evidence="8 10" key="1">
    <citation type="submission" date="2014-08" db="EMBL/GenBank/DDBJ databases">
        <title>Porphyromonas cangingivalis strain:COT-109_OH1386 Genome sequencing.</title>
        <authorList>
            <person name="Wallis C."/>
            <person name="Deusch O."/>
            <person name="O'Flynn C."/>
            <person name="Davis I."/>
            <person name="Jospin G."/>
            <person name="Darling A.E."/>
            <person name="Coil D.A."/>
            <person name="Alexiev A."/>
            <person name="Horsfall A."/>
            <person name="Kirkwood N."/>
            <person name="Harris S."/>
            <person name="Eisen J.A."/>
        </authorList>
    </citation>
    <scope>NUCLEOTIDE SEQUENCE [LARGE SCALE GENOMIC DNA]</scope>
    <source>
        <strain evidence="10">COT-109 OH1386</strain>
        <strain evidence="8">COT-109_OH1386</strain>
    </source>
</reference>
<dbReference type="GO" id="GO:0009378">
    <property type="term" value="F:four-way junction helicase activity"/>
    <property type="evidence" value="ECO:0007669"/>
    <property type="project" value="InterPro"/>
</dbReference>
<dbReference type="RefSeq" id="WP_025838257.1">
    <property type="nucleotide sequence ID" value="NZ_CALTZT010000035.1"/>
</dbReference>
<dbReference type="STRING" id="36874.HQ34_06890"/>
<dbReference type="NCBIfam" id="TIGR00084">
    <property type="entry name" value="ruvA"/>
    <property type="match status" value="1"/>
</dbReference>
<keyword evidence="9" id="KW-0347">Helicase</keyword>
<evidence type="ECO:0000313" key="11">
    <source>
        <dbReference type="Proteomes" id="UP000189956"/>
    </source>
</evidence>
<organism evidence="8 10">
    <name type="scientific">Porphyromonas cangingivalis</name>
    <dbReference type="NCBI Taxonomy" id="36874"/>
    <lineage>
        <taxon>Bacteria</taxon>
        <taxon>Pseudomonadati</taxon>
        <taxon>Bacteroidota</taxon>
        <taxon>Bacteroidia</taxon>
        <taxon>Bacteroidales</taxon>
        <taxon>Porphyromonadaceae</taxon>
        <taxon>Porphyromonas</taxon>
    </lineage>
</organism>
<dbReference type="InterPro" id="IPR013849">
    <property type="entry name" value="DNA_helicase_Holl-junc_RuvA_I"/>
</dbReference>
<dbReference type="GO" id="GO:0006310">
    <property type="term" value="P:DNA recombination"/>
    <property type="evidence" value="ECO:0007669"/>
    <property type="project" value="UniProtKB-UniRule"/>
</dbReference>
<keyword evidence="9" id="KW-0067">ATP-binding</keyword>
<keyword evidence="4 6" id="KW-0233">DNA recombination</keyword>
<dbReference type="HAMAP" id="MF_00031">
    <property type="entry name" value="DNA_HJ_migration_RuvA"/>
    <property type="match status" value="1"/>
</dbReference>
<dbReference type="Proteomes" id="UP000030125">
    <property type="component" value="Unassembled WGS sequence"/>
</dbReference>
<dbReference type="AlphaFoldDB" id="A0A099WUJ4"/>
<dbReference type="OrthoDB" id="5293449at2"/>
<evidence type="ECO:0000256" key="2">
    <source>
        <dbReference type="ARBA" id="ARBA00022763"/>
    </source>
</evidence>
<sequence>MIEYLRGTCVQRTPTSAVIDVHGVGYEVFITLNTYNHLDEGQGEVKLFVHEVIREDTHDLYGFAEEIERRLFRMLITVNSVGASTAQVMLSTFTPTDLAKKIANGDEESLKAIKGIGVKTAQRIIVDLKKKIAKEMAEQLHATPEETLIETSGTDKEVIEEGVKAFVALGYPAAAARKVAVKIAKAYPGVSINDMVRMGLRMF</sequence>